<dbReference type="OrthoDB" id="10018600at2759"/>
<evidence type="ECO:0000256" key="1">
    <source>
        <dbReference type="SAM" id="MobiDB-lite"/>
    </source>
</evidence>
<reference evidence="3" key="2">
    <citation type="journal article" date="2023" name="IMA Fungus">
        <title>Comparative genomic study of the Penicillium genus elucidates a diverse pangenome and 15 lateral gene transfer events.</title>
        <authorList>
            <person name="Petersen C."/>
            <person name="Sorensen T."/>
            <person name="Nielsen M.R."/>
            <person name="Sondergaard T.E."/>
            <person name="Sorensen J.L."/>
            <person name="Fitzpatrick D.A."/>
            <person name="Frisvad J.C."/>
            <person name="Nielsen K.L."/>
        </authorList>
    </citation>
    <scope>NUCLEOTIDE SEQUENCE</scope>
    <source>
        <strain evidence="3">IBT 30069</strain>
    </source>
</reference>
<accession>A0A9W9F6X0</accession>
<feature type="chain" id="PRO_5040730194" evidence="2">
    <location>
        <begin position="16"/>
        <end position="469"/>
    </location>
</feature>
<organism evidence="3 4">
    <name type="scientific">Penicillium angulare</name>
    <dbReference type="NCBI Taxonomy" id="116970"/>
    <lineage>
        <taxon>Eukaryota</taxon>
        <taxon>Fungi</taxon>
        <taxon>Dikarya</taxon>
        <taxon>Ascomycota</taxon>
        <taxon>Pezizomycotina</taxon>
        <taxon>Eurotiomycetes</taxon>
        <taxon>Eurotiomycetidae</taxon>
        <taxon>Eurotiales</taxon>
        <taxon>Aspergillaceae</taxon>
        <taxon>Penicillium</taxon>
    </lineage>
</organism>
<evidence type="ECO:0000313" key="4">
    <source>
        <dbReference type="Proteomes" id="UP001149165"/>
    </source>
</evidence>
<protein>
    <submittedName>
        <fullName evidence="3">Uncharacterized protein</fullName>
    </submittedName>
</protein>
<feature type="signal peptide" evidence="2">
    <location>
        <begin position="1"/>
        <end position="15"/>
    </location>
</feature>
<dbReference type="Proteomes" id="UP001149165">
    <property type="component" value="Unassembled WGS sequence"/>
</dbReference>
<dbReference type="AlphaFoldDB" id="A0A9W9F6X0"/>
<sequence>MWSRSIFLFPAVVLATLRIEDPSNVISPKLWAADNAIVPDYSIPVVLTQPSPIKAIHKVNGESSSAEHLTWSATANDTSVLLVSNNATFSGSHLKIVKSGYSSNLYDASFWGFNAAVNVANASTAKFDHVNVTVHNGAAQFYSYGEDTIVEVNNAWLYSSGPVSHGLYASGYGTIIGRNIQVYSGGKRSSSFSGDSPVGHVYVYDSIAHAAGIGSATFYALGDIYGENVLGLSEMGPVVFSDGGNTINLINCDCTAGLLGGVAMFSDAQRQSGATLNLTNTKFTTTGAEMPGLWFGNVVADVTLSNSQLVTHSGILVVANYSAITQSFDYYAGYSDNSNLLPAEVTISVTESDLMGDLVAYNGSYISWSLGGYSRWKGAAYSGYGEAIFDVSLDATSHWTLTRDTYIRNFTDSLVSLDNVQSQGHTLYYNATVSTWLKGKTVRLSGGGSAKPLSSSSSDDKSSGRRWNA</sequence>
<keyword evidence="2" id="KW-0732">Signal</keyword>
<comment type="caution">
    <text evidence="3">The sequence shown here is derived from an EMBL/GenBank/DDBJ whole genome shotgun (WGS) entry which is preliminary data.</text>
</comment>
<name>A0A9W9F6X0_9EURO</name>
<dbReference type="InterPro" id="IPR012332">
    <property type="entry name" value="Autotransporter_pectin_lyase_C"/>
</dbReference>
<gene>
    <name evidence="3" type="ORF">N7456_010574</name>
</gene>
<dbReference type="Gene3D" id="2.160.20.20">
    <property type="match status" value="1"/>
</dbReference>
<proteinExistence type="predicted"/>
<keyword evidence="4" id="KW-1185">Reference proteome</keyword>
<dbReference type="EMBL" id="JAPQKH010000006">
    <property type="protein sequence ID" value="KAJ5094713.1"/>
    <property type="molecule type" value="Genomic_DNA"/>
</dbReference>
<evidence type="ECO:0000256" key="2">
    <source>
        <dbReference type="SAM" id="SignalP"/>
    </source>
</evidence>
<evidence type="ECO:0000313" key="3">
    <source>
        <dbReference type="EMBL" id="KAJ5094713.1"/>
    </source>
</evidence>
<reference evidence="3" key="1">
    <citation type="submission" date="2022-11" db="EMBL/GenBank/DDBJ databases">
        <authorList>
            <person name="Petersen C."/>
        </authorList>
    </citation>
    <scope>NUCLEOTIDE SEQUENCE</scope>
    <source>
        <strain evidence="3">IBT 30069</strain>
    </source>
</reference>
<feature type="region of interest" description="Disordered" evidence="1">
    <location>
        <begin position="445"/>
        <end position="469"/>
    </location>
</feature>